<protein>
    <submittedName>
        <fullName evidence="1">Uncharacterized protein</fullName>
    </submittedName>
</protein>
<accession>A0ABU6WJ84</accession>
<keyword evidence="2" id="KW-1185">Reference proteome</keyword>
<gene>
    <name evidence="1" type="ORF">PIB30_046498</name>
</gene>
<evidence type="ECO:0000313" key="2">
    <source>
        <dbReference type="Proteomes" id="UP001341840"/>
    </source>
</evidence>
<organism evidence="1 2">
    <name type="scientific">Stylosanthes scabra</name>
    <dbReference type="NCBI Taxonomy" id="79078"/>
    <lineage>
        <taxon>Eukaryota</taxon>
        <taxon>Viridiplantae</taxon>
        <taxon>Streptophyta</taxon>
        <taxon>Embryophyta</taxon>
        <taxon>Tracheophyta</taxon>
        <taxon>Spermatophyta</taxon>
        <taxon>Magnoliopsida</taxon>
        <taxon>eudicotyledons</taxon>
        <taxon>Gunneridae</taxon>
        <taxon>Pentapetalae</taxon>
        <taxon>rosids</taxon>
        <taxon>fabids</taxon>
        <taxon>Fabales</taxon>
        <taxon>Fabaceae</taxon>
        <taxon>Papilionoideae</taxon>
        <taxon>50 kb inversion clade</taxon>
        <taxon>dalbergioids sensu lato</taxon>
        <taxon>Dalbergieae</taxon>
        <taxon>Pterocarpus clade</taxon>
        <taxon>Stylosanthes</taxon>
    </lineage>
</organism>
<dbReference type="EMBL" id="JASCZI010181533">
    <property type="protein sequence ID" value="MED6184343.1"/>
    <property type="molecule type" value="Genomic_DNA"/>
</dbReference>
<name>A0ABU6WJ84_9FABA</name>
<dbReference type="Proteomes" id="UP001341840">
    <property type="component" value="Unassembled WGS sequence"/>
</dbReference>
<reference evidence="1 2" key="1">
    <citation type="journal article" date="2023" name="Plants (Basel)">
        <title>Bridging the Gap: Combining Genomics and Transcriptomics Approaches to Understand Stylosanthes scabra, an Orphan Legume from the Brazilian Caatinga.</title>
        <authorList>
            <person name="Ferreira-Neto J.R.C."/>
            <person name="da Silva M.D."/>
            <person name="Binneck E."/>
            <person name="de Melo N.F."/>
            <person name="da Silva R.H."/>
            <person name="de Melo A.L.T.M."/>
            <person name="Pandolfi V."/>
            <person name="Bustamante F.O."/>
            <person name="Brasileiro-Vidal A.C."/>
            <person name="Benko-Iseppon A.M."/>
        </authorList>
    </citation>
    <scope>NUCLEOTIDE SEQUENCE [LARGE SCALE GENOMIC DNA]</scope>
    <source>
        <tissue evidence="1">Leaves</tissue>
    </source>
</reference>
<comment type="caution">
    <text evidence="1">The sequence shown here is derived from an EMBL/GenBank/DDBJ whole genome shotgun (WGS) entry which is preliminary data.</text>
</comment>
<proteinExistence type="predicted"/>
<evidence type="ECO:0000313" key="1">
    <source>
        <dbReference type="EMBL" id="MED6184343.1"/>
    </source>
</evidence>
<sequence>MDIMGSDPMLYEAQINVMNRSRNDTLVHGQGNIAASVPECEGLGKYRNGFAWEFVEAVIQAGGIPCA</sequence>